<dbReference type="eggNOG" id="COG0456">
    <property type="taxonomic scope" value="Bacteria"/>
</dbReference>
<reference evidence="4 5" key="1">
    <citation type="journal article" date="2010" name="J. Bacteriol.">
        <title>Complete genome sequence of the aerobic facultative methanotroph Methylocella silvestris BL2.</title>
        <authorList>
            <person name="Chen Y."/>
            <person name="Crombie A."/>
            <person name="Rahman M.T."/>
            <person name="Dedysh S.N."/>
            <person name="Liesack W."/>
            <person name="Stott M.B."/>
            <person name="Alam M."/>
            <person name="Theisen A.R."/>
            <person name="Murrell J.C."/>
            <person name="Dunfield P.F."/>
        </authorList>
    </citation>
    <scope>NUCLEOTIDE SEQUENCE [LARGE SCALE GENOMIC DNA]</scope>
    <source>
        <strain evidence="5">DSM 15510 / CIP 108128 / LMG 27833 / NCIMB 13906 / BL2</strain>
    </source>
</reference>
<sequence>MMVRPAMAQDLPAIERIENAVFDGDRLTRRSLRYFLTAKRSLMLTLVSQDEVVGYSLVGLRKGSLRARLYSIALDPKQHGRGLGRMLLRASERAAEAHGARFLRLEVRTDNQSAIALYEKNGYRIFGRYQDYYEDGGEAIRLEKPLEADSSRCS</sequence>
<dbReference type="InterPro" id="IPR000182">
    <property type="entry name" value="GNAT_dom"/>
</dbReference>
<dbReference type="Proteomes" id="UP000002257">
    <property type="component" value="Chromosome"/>
</dbReference>
<dbReference type="Pfam" id="PF00583">
    <property type="entry name" value="Acetyltransf_1"/>
    <property type="match status" value="1"/>
</dbReference>
<keyword evidence="2" id="KW-0012">Acyltransferase</keyword>
<dbReference type="InterPro" id="IPR050680">
    <property type="entry name" value="YpeA/RimI_acetyltransf"/>
</dbReference>
<dbReference type="KEGG" id="msl:Msil_1159"/>
<evidence type="ECO:0000256" key="2">
    <source>
        <dbReference type="ARBA" id="ARBA00023315"/>
    </source>
</evidence>
<organism evidence="4 5">
    <name type="scientific">Methylocella silvestris (strain DSM 15510 / CIP 108128 / LMG 27833 / NCIMB 13906 / BL2)</name>
    <dbReference type="NCBI Taxonomy" id="395965"/>
    <lineage>
        <taxon>Bacteria</taxon>
        <taxon>Pseudomonadati</taxon>
        <taxon>Pseudomonadota</taxon>
        <taxon>Alphaproteobacteria</taxon>
        <taxon>Hyphomicrobiales</taxon>
        <taxon>Beijerinckiaceae</taxon>
        <taxon>Methylocella</taxon>
    </lineage>
</organism>
<name>B8ENJ7_METSB</name>
<dbReference type="SUPFAM" id="SSF55729">
    <property type="entry name" value="Acyl-CoA N-acyltransferases (Nat)"/>
    <property type="match status" value="1"/>
</dbReference>
<proteinExistence type="predicted"/>
<evidence type="ECO:0000259" key="3">
    <source>
        <dbReference type="PROSITE" id="PS51186"/>
    </source>
</evidence>
<dbReference type="HOGENOM" id="CLU_013985_23_0_5"/>
<dbReference type="RefSeq" id="WP_012590198.1">
    <property type="nucleotide sequence ID" value="NC_011666.1"/>
</dbReference>
<dbReference type="Gene3D" id="3.40.630.30">
    <property type="match status" value="1"/>
</dbReference>
<evidence type="ECO:0000256" key="1">
    <source>
        <dbReference type="ARBA" id="ARBA00022679"/>
    </source>
</evidence>
<dbReference type="PROSITE" id="PS51186">
    <property type="entry name" value="GNAT"/>
    <property type="match status" value="1"/>
</dbReference>
<evidence type="ECO:0000313" key="4">
    <source>
        <dbReference type="EMBL" id="ACK50128.1"/>
    </source>
</evidence>
<dbReference type="GO" id="GO:0016747">
    <property type="term" value="F:acyltransferase activity, transferring groups other than amino-acyl groups"/>
    <property type="evidence" value="ECO:0007669"/>
    <property type="project" value="InterPro"/>
</dbReference>
<keyword evidence="1 4" id="KW-0808">Transferase</keyword>
<evidence type="ECO:0000313" key="5">
    <source>
        <dbReference type="Proteomes" id="UP000002257"/>
    </source>
</evidence>
<dbReference type="EMBL" id="CP001280">
    <property type="protein sequence ID" value="ACK50128.1"/>
    <property type="molecule type" value="Genomic_DNA"/>
</dbReference>
<keyword evidence="5" id="KW-1185">Reference proteome</keyword>
<dbReference type="PANTHER" id="PTHR43420">
    <property type="entry name" value="ACETYLTRANSFERASE"/>
    <property type="match status" value="1"/>
</dbReference>
<dbReference type="STRING" id="395965.Msil_1159"/>
<feature type="domain" description="N-acetyltransferase" evidence="3">
    <location>
        <begin position="1"/>
        <end position="147"/>
    </location>
</feature>
<gene>
    <name evidence="4" type="ordered locus">Msil_1159</name>
</gene>
<accession>B8ENJ7</accession>
<protein>
    <submittedName>
        <fullName evidence="4">GCN5-related N-acetyltransferase</fullName>
    </submittedName>
</protein>
<dbReference type="AlphaFoldDB" id="B8ENJ7"/>
<dbReference type="InterPro" id="IPR016181">
    <property type="entry name" value="Acyl_CoA_acyltransferase"/>
</dbReference>
<dbReference type="OrthoDB" id="281808at2"/>
<dbReference type="CDD" id="cd04301">
    <property type="entry name" value="NAT_SF"/>
    <property type="match status" value="1"/>
</dbReference>